<dbReference type="EMBL" id="GGEC01089436">
    <property type="protein sequence ID" value="MBX69920.1"/>
    <property type="molecule type" value="Transcribed_RNA"/>
</dbReference>
<organism evidence="1">
    <name type="scientific">Rhizophora mucronata</name>
    <name type="common">Asiatic mangrove</name>
    <dbReference type="NCBI Taxonomy" id="61149"/>
    <lineage>
        <taxon>Eukaryota</taxon>
        <taxon>Viridiplantae</taxon>
        <taxon>Streptophyta</taxon>
        <taxon>Embryophyta</taxon>
        <taxon>Tracheophyta</taxon>
        <taxon>Spermatophyta</taxon>
        <taxon>Magnoliopsida</taxon>
        <taxon>eudicotyledons</taxon>
        <taxon>Gunneridae</taxon>
        <taxon>Pentapetalae</taxon>
        <taxon>rosids</taxon>
        <taxon>fabids</taxon>
        <taxon>Malpighiales</taxon>
        <taxon>Rhizophoraceae</taxon>
        <taxon>Rhizophora</taxon>
    </lineage>
</organism>
<proteinExistence type="predicted"/>
<sequence>MVLSFLELENGLINTVWYIKRTNQQLIETYKSFKIEHQWELFQTISKLKKPINGNELSVNFYIS</sequence>
<reference evidence="1" key="1">
    <citation type="submission" date="2018-02" db="EMBL/GenBank/DDBJ databases">
        <title>Rhizophora mucronata_Transcriptome.</title>
        <authorList>
            <person name="Meera S.P."/>
            <person name="Sreeshan A."/>
            <person name="Augustine A."/>
        </authorList>
    </citation>
    <scope>NUCLEOTIDE SEQUENCE</scope>
    <source>
        <tissue evidence="1">Leaf</tissue>
    </source>
</reference>
<name>A0A2P2QSD0_RHIMU</name>
<dbReference type="AlphaFoldDB" id="A0A2P2QSD0"/>
<protein>
    <submittedName>
        <fullName evidence="1">Uncharacterized protein</fullName>
    </submittedName>
</protein>
<accession>A0A2P2QSD0</accession>
<evidence type="ECO:0000313" key="1">
    <source>
        <dbReference type="EMBL" id="MBX69920.1"/>
    </source>
</evidence>